<dbReference type="EMBL" id="VTUZ01000081">
    <property type="protein sequence ID" value="KAA0997557.1"/>
    <property type="molecule type" value="Genomic_DNA"/>
</dbReference>
<dbReference type="PROSITE" id="PS50076">
    <property type="entry name" value="DNAJ_2"/>
    <property type="match status" value="1"/>
</dbReference>
<keyword evidence="3" id="KW-0143">Chaperone</keyword>
<dbReference type="PANTHER" id="PTHR43096">
    <property type="entry name" value="DNAJ HOMOLOG 1, MITOCHONDRIAL-RELATED"/>
    <property type="match status" value="1"/>
</dbReference>
<dbReference type="InterPro" id="IPR008971">
    <property type="entry name" value="HSP40/DnaJ_pept-bd"/>
</dbReference>
<keyword evidence="1" id="KW-0963">Cytoplasm</keyword>
<name>A0A5B0G214_9BURK</name>
<dbReference type="Proteomes" id="UP000325273">
    <property type="component" value="Unassembled WGS sequence"/>
</dbReference>
<evidence type="ECO:0000256" key="1">
    <source>
        <dbReference type="ARBA" id="ARBA00022490"/>
    </source>
</evidence>
<dbReference type="FunFam" id="2.60.260.20:FF:000013">
    <property type="entry name" value="DnaJ subfamily B member 11"/>
    <property type="match status" value="1"/>
</dbReference>
<dbReference type="Gene3D" id="2.60.260.20">
    <property type="entry name" value="Urease metallochaperone UreE, N-terminal domain"/>
    <property type="match status" value="2"/>
</dbReference>
<accession>A0A5B0G214</accession>
<keyword evidence="2" id="KW-0238">DNA-binding</keyword>
<dbReference type="AlphaFoldDB" id="A0A5B0G214"/>
<protein>
    <submittedName>
        <fullName evidence="6">DnaJ domain-containing protein</fullName>
    </submittedName>
</protein>
<dbReference type="SUPFAM" id="SSF49493">
    <property type="entry name" value="HSP40/DnaJ peptide-binding domain"/>
    <property type="match status" value="2"/>
</dbReference>
<dbReference type="InterPro" id="IPR002939">
    <property type="entry name" value="DnaJ_C"/>
</dbReference>
<dbReference type="Gene3D" id="1.10.287.110">
    <property type="entry name" value="DnaJ domain"/>
    <property type="match status" value="1"/>
</dbReference>
<evidence type="ECO:0000259" key="5">
    <source>
        <dbReference type="PROSITE" id="PS50076"/>
    </source>
</evidence>
<feature type="domain" description="J" evidence="5">
    <location>
        <begin position="5"/>
        <end position="69"/>
    </location>
</feature>
<dbReference type="InterPro" id="IPR036869">
    <property type="entry name" value="J_dom_sf"/>
</dbReference>
<dbReference type="InterPro" id="IPR001623">
    <property type="entry name" value="DnaJ_domain"/>
</dbReference>
<dbReference type="SUPFAM" id="SSF46565">
    <property type="entry name" value="Chaperone J-domain"/>
    <property type="match status" value="1"/>
</dbReference>
<dbReference type="Pfam" id="PF00226">
    <property type="entry name" value="DnaJ"/>
    <property type="match status" value="1"/>
</dbReference>
<dbReference type="CDD" id="cd10747">
    <property type="entry name" value="DnaJ_C"/>
    <property type="match status" value="1"/>
</dbReference>
<organism evidence="6 7">
    <name type="scientific">Paraburkholderia panacisoli</name>
    <dbReference type="NCBI Taxonomy" id="2603818"/>
    <lineage>
        <taxon>Bacteria</taxon>
        <taxon>Pseudomonadati</taxon>
        <taxon>Pseudomonadota</taxon>
        <taxon>Betaproteobacteria</taxon>
        <taxon>Burkholderiales</taxon>
        <taxon>Burkholderiaceae</taxon>
        <taxon>Paraburkholderia</taxon>
    </lineage>
</organism>
<evidence type="ECO:0000256" key="4">
    <source>
        <dbReference type="SAM" id="MobiDB-lite"/>
    </source>
</evidence>
<dbReference type="GO" id="GO:0042026">
    <property type="term" value="P:protein refolding"/>
    <property type="evidence" value="ECO:0007669"/>
    <property type="project" value="TreeGrafter"/>
</dbReference>
<dbReference type="PANTHER" id="PTHR43096:SF52">
    <property type="entry name" value="DNAJ HOMOLOG 1, MITOCHONDRIAL-RELATED"/>
    <property type="match status" value="1"/>
</dbReference>
<sequence>MKYKDYYEVLGLPRSATQDDIKRTYRKLARKYHPDLSKFADAESRFKEVGEAYGVLKDTEKRAAYDRMGDQWRNGQEFEPPPQWDEGFEFSGADDRGAEDARFSEFFEALFRGEHAGGGRASTGRARHAAGGGRHNATAQEMEDAYSGVPNSTRGQDHHAKVAIDLRDTYRGAQRTISLETPVLDASGRVVLKSRTLDVSIPKGVYVGQHLRLAGQGGAGFGEGRAGDLYLEIALRPQELFRVDGRDVTIDVPVAPWEAALGARITVPTPDGTVEIAIPKGSGGGQRLRLKGKGIPASGPAGTSGDLFARLNIVLPSADSEQARAAYEALRQACDFNPRVQFSGDPS</sequence>
<dbReference type="PRINTS" id="PR00625">
    <property type="entry name" value="JDOMAIN"/>
</dbReference>
<feature type="region of interest" description="Disordered" evidence="4">
    <location>
        <begin position="72"/>
        <end position="91"/>
    </location>
</feature>
<dbReference type="RefSeq" id="WP_149676638.1">
    <property type="nucleotide sequence ID" value="NZ_VTUZ01000081.1"/>
</dbReference>
<dbReference type="CDD" id="cd06257">
    <property type="entry name" value="DnaJ"/>
    <property type="match status" value="1"/>
</dbReference>
<evidence type="ECO:0000313" key="6">
    <source>
        <dbReference type="EMBL" id="KAA0997557.1"/>
    </source>
</evidence>
<dbReference type="GO" id="GO:0005737">
    <property type="term" value="C:cytoplasm"/>
    <property type="evidence" value="ECO:0007669"/>
    <property type="project" value="TreeGrafter"/>
</dbReference>
<dbReference type="FunFam" id="2.60.260.20:FF:000008">
    <property type="entry name" value="Curved DNA-binding protein"/>
    <property type="match status" value="1"/>
</dbReference>
<dbReference type="SMART" id="SM00271">
    <property type="entry name" value="DnaJ"/>
    <property type="match status" value="1"/>
</dbReference>
<dbReference type="GO" id="GO:0051082">
    <property type="term" value="F:unfolded protein binding"/>
    <property type="evidence" value="ECO:0007669"/>
    <property type="project" value="InterPro"/>
</dbReference>
<reference evidence="6 7" key="1">
    <citation type="submission" date="2019-08" db="EMBL/GenBank/DDBJ databases">
        <title>Paraburkholderia sp. DCY113.</title>
        <authorList>
            <person name="Kang J."/>
        </authorList>
    </citation>
    <scope>NUCLEOTIDE SEQUENCE [LARGE SCALE GENOMIC DNA]</scope>
    <source>
        <strain evidence="6 7">DCY113</strain>
    </source>
</reference>
<evidence type="ECO:0000256" key="2">
    <source>
        <dbReference type="ARBA" id="ARBA00023125"/>
    </source>
</evidence>
<dbReference type="Pfam" id="PF01556">
    <property type="entry name" value="DnaJ_C"/>
    <property type="match status" value="1"/>
</dbReference>
<evidence type="ECO:0000256" key="3">
    <source>
        <dbReference type="ARBA" id="ARBA00023186"/>
    </source>
</evidence>
<gene>
    <name evidence="6" type="ORF">FVF58_48680</name>
</gene>
<comment type="caution">
    <text evidence="6">The sequence shown here is derived from an EMBL/GenBank/DDBJ whole genome shotgun (WGS) entry which is preliminary data.</text>
</comment>
<dbReference type="GO" id="GO:0003677">
    <property type="term" value="F:DNA binding"/>
    <property type="evidence" value="ECO:0007669"/>
    <property type="project" value="UniProtKB-KW"/>
</dbReference>
<evidence type="ECO:0000313" key="7">
    <source>
        <dbReference type="Proteomes" id="UP000325273"/>
    </source>
</evidence>
<keyword evidence="7" id="KW-1185">Reference proteome</keyword>
<proteinExistence type="predicted"/>